<dbReference type="OMA" id="DGHETCF"/>
<feature type="transmembrane region" description="Helical" evidence="1">
    <location>
        <begin position="782"/>
        <end position="806"/>
    </location>
</feature>
<gene>
    <name evidence="2" type="ORF">TVAG_318860</name>
</gene>
<proteinExistence type="predicted"/>
<feature type="transmembrane region" description="Helical" evidence="1">
    <location>
        <begin position="722"/>
        <end position="742"/>
    </location>
</feature>
<dbReference type="AlphaFoldDB" id="A2EP64"/>
<feature type="transmembrane region" description="Helical" evidence="1">
    <location>
        <begin position="493"/>
        <end position="516"/>
    </location>
</feature>
<dbReference type="Pfam" id="PF04403">
    <property type="entry name" value="PqiA"/>
    <property type="match status" value="2"/>
</dbReference>
<dbReference type="PANTHER" id="PTHR34730:SF1">
    <property type="entry name" value="PARAQUAT-INDUCIBLE PROTEIN A"/>
    <property type="match status" value="1"/>
</dbReference>
<evidence type="ECO:0000256" key="1">
    <source>
        <dbReference type="SAM" id="Phobius"/>
    </source>
</evidence>
<dbReference type="SMR" id="A2EP64"/>
<dbReference type="InterPro" id="IPR017943">
    <property type="entry name" value="Bactericidal_perm-incr_a/b_dom"/>
</dbReference>
<feature type="transmembrane region" description="Helical" evidence="1">
    <location>
        <begin position="960"/>
        <end position="980"/>
    </location>
</feature>
<dbReference type="eggNOG" id="ENOG502QS2P">
    <property type="taxonomic scope" value="Eukaryota"/>
</dbReference>
<feature type="transmembrane region" description="Helical" evidence="1">
    <location>
        <begin position="635"/>
        <end position="662"/>
    </location>
</feature>
<feature type="transmembrane region" description="Helical" evidence="1">
    <location>
        <begin position="682"/>
        <end position="702"/>
    </location>
</feature>
<keyword evidence="1" id="KW-1133">Transmembrane helix</keyword>
<dbReference type="VEuPathDB" id="TrichDB:TVAG_318860"/>
<keyword evidence="1" id="KW-0472">Membrane</keyword>
<dbReference type="VEuPathDB" id="TrichDB:TVAGG3_0178240"/>
<feature type="transmembrane region" description="Helical" evidence="1">
    <location>
        <begin position="853"/>
        <end position="876"/>
    </location>
</feature>
<reference evidence="2" key="2">
    <citation type="journal article" date="2007" name="Science">
        <title>Draft genome sequence of the sexually transmitted pathogen Trichomonas vaginalis.</title>
        <authorList>
            <person name="Carlton J.M."/>
            <person name="Hirt R.P."/>
            <person name="Silva J.C."/>
            <person name="Delcher A.L."/>
            <person name="Schatz M."/>
            <person name="Zhao Q."/>
            <person name="Wortman J.R."/>
            <person name="Bidwell S.L."/>
            <person name="Alsmark U.C.M."/>
            <person name="Besteiro S."/>
            <person name="Sicheritz-Ponten T."/>
            <person name="Noel C.J."/>
            <person name="Dacks J.B."/>
            <person name="Foster P.G."/>
            <person name="Simillion C."/>
            <person name="Van de Peer Y."/>
            <person name="Miranda-Saavedra D."/>
            <person name="Barton G.J."/>
            <person name="Westrop G.D."/>
            <person name="Mueller S."/>
            <person name="Dessi D."/>
            <person name="Fiori P.L."/>
            <person name="Ren Q."/>
            <person name="Paulsen I."/>
            <person name="Zhang H."/>
            <person name="Bastida-Corcuera F.D."/>
            <person name="Simoes-Barbosa A."/>
            <person name="Brown M.T."/>
            <person name="Hayes R.D."/>
            <person name="Mukherjee M."/>
            <person name="Okumura C.Y."/>
            <person name="Schneider R."/>
            <person name="Smith A.J."/>
            <person name="Vanacova S."/>
            <person name="Villalvazo M."/>
            <person name="Haas B.J."/>
            <person name="Pertea M."/>
            <person name="Feldblyum T.V."/>
            <person name="Utterback T.R."/>
            <person name="Shu C.L."/>
            <person name="Osoegawa K."/>
            <person name="de Jong P.J."/>
            <person name="Hrdy I."/>
            <person name="Horvathova L."/>
            <person name="Zubacova Z."/>
            <person name="Dolezal P."/>
            <person name="Malik S.B."/>
            <person name="Logsdon J.M. Jr."/>
            <person name="Henze K."/>
            <person name="Gupta A."/>
            <person name="Wang C.C."/>
            <person name="Dunne R.L."/>
            <person name="Upcroft J.A."/>
            <person name="Upcroft P."/>
            <person name="White O."/>
            <person name="Salzberg S.L."/>
            <person name="Tang P."/>
            <person name="Chiu C.-H."/>
            <person name="Lee Y.-S."/>
            <person name="Embley T.M."/>
            <person name="Coombs G.H."/>
            <person name="Mottram J.C."/>
            <person name="Tachezy J."/>
            <person name="Fraser-Liggett C.M."/>
            <person name="Johnson P.J."/>
        </authorList>
    </citation>
    <scope>NUCLEOTIDE SEQUENCE [LARGE SCALE GENOMIC DNA]</scope>
    <source>
        <strain evidence="2">G3</strain>
    </source>
</reference>
<dbReference type="GO" id="GO:0008289">
    <property type="term" value="F:lipid binding"/>
    <property type="evidence" value="ECO:0007669"/>
    <property type="project" value="InterPro"/>
</dbReference>
<dbReference type="KEGG" id="tva:4763389"/>
<accession>A2EP64</accession>
<dbReference type="InParanoid" id="A2EP64"/>
<name>A2EP64_TRIV3</name>
<organism evidence="2 3">
    <name type="scientific">Trichomonas vaginalis (strain ATCC PRA-98 / G3)</name>
    <dbReference type="NCBI Taxonomy" id="412133"/>
    <lineage>
        <taxon>Eukaryota</taxon>
        <taxon>Metamonada</taxon>
        <taxon>Parabasalia</taxon>
        <taxon>Trichomonadida</taxon>
        <taxon>Trichomonadidae</taxon>
        <taxon>Trichomonas</taxon>
    </lineage>
</organism>
<dbReference type="RefSeq" id="XP_001317754.1">
    <property type="nucleotide sequence ID" value="XM_001317719.1"/>
</dbReference>
<keyword evidence="1" id="KW-0812">Transmembrane</keyword>
<dbReference type="InterPro" id="IPR007498">
    <property type="entry name" value="PqiA-like"/>
</dbReference>
<keyword evidence="3" id="KW-1185">Reference proteome</keyword>
<reference evidence="2" key="1">
    <citation type="submission" date="2006-10" db="EMBL/GenBank/DDBJ databases">
        <authorList>
            <person name="Amadeo P."/>
            <person name="Zhao Q."/>
            <person name="Wortman J."/>
            <person name="Fraser-Liggett C."/>
            <person name="Carlton J."/>
        </authorList>
    </citation>
    <scope>NUCLEOTIDE SEQUENCE</scope>
    <source>
        <strain evidence="2">G3</strain>
    </source>
</reference>
<dbReference type="Gene3D" id="3.15.10.10">
    <property type="entry name" value="Bactericidal permeability-increasing protein, domain 1"/>
    <property type="match status" value="1"/>
</dbReference>
<dbReference type="OrthoDB" id="422471at2759"/>
<protein>
    <submittedName>
        <fullName evidence="2">Uncharacterized protein</fullName>
    </submittedName>
</protein>
<evidence type="ECO:0000313" key="2">
    <source>
        <dbReference type="EMBL" id="EAY05531.1"/>
    </source>
</evidence>
<dbReference type="SUPFAM" id="SSF55394">
    <property type="entry name" value="Bactericidal permeability-increasing protein, BPI"/>
    <property type="match status" value="1"/>
</dbReference>
<feature type="transmembrane region" description="Helical" evidence="1">
    <location>
        <begin position="888"/>
        <end position="911"/>
    </location>
</feature>
<dbReference type="Proteomes" id="UP000001542">
    <property type="component" value="Unassembled WGS sequence"/>
</dbReference>
<feature type="transmembrane region" description="Helical" evidence="1">
    <location>
        <begin position="576"/>
        <end position="606"/>
    </location>
</feature>
<evidence type="ECO:0000313" key="3">
    <source>
        <dbReference type="Proteomes" id="UP000001542"/>
    </source>
</evidence>
<dbReference type="PANTHER" id="PTHR34730">
    <property type="entry name" value="UNNAMED PRODUCT"/>
    <property type="match status" value="1"/>
</dbReference>
<sequence length="997" mass="111697">MLPIYFCIASCFSYITLGEEQCDFKCWIRKLNISIDGFSTETSFLGIKYKIEINDIKVYGMDLSYLDSEFYPDSHIVQNGLEFEFDLQASSDFTLVISTGSTKLVNAAVHAAITGVDAQISLDFTKDELGLIKAVISPEDRCSIKLNSIKLEAHFSSSLEQKFFDLLEGFIEDQLKQRIGPIICTQTHDIIGSEITQAFESANKVIRPYLNGTHPIVIPIDQDSSGLRKSEIVDVIRFVLSNFTGLNGPLNLNALANRFTNGTGKLNLAQIMKYFNSTKPLEISAPIPNLNTTLNLTLLDLNLSGLNTWQDFTILEPESAYILDTHTGMDALGINLTFMINVSFNGTTISTGDSYLSEIGDLDLYITKNKMMTKAQIAHKKGYGLNWTDPQCINLGCIESLLSPHGTGLTYLSFNTSIENLSIEASTGDMEAEIRKFINNIVKFFVDNYRPILPVFVTSFVNSFGTSKLNAIITEQLSKAGCKYIAEYPNKYFVLWTTATAASCALAIFLIIFMIMRSSLKKTNELESKTKSLESLNSLSKITEEGSIKGFWGKFLRTDDQSSLLMTSKLSLTTRILMPLLVLLNIAVFISSNTSIGASVFCKFMIGTDKLVSLPSIEDFSLINSITEMWEAKTYFLSILIAVMSCAWPYTKLLMMLGCWCLPSPVMKPERREKWLRFLDALGKWSMVDSFVMVLMLIAFNFDLYFPIISGMIDSPFSIHLWVYPAYGFLMLMLGTVISLALSHVMLAIERKVDSPEEKIETESLKEKNSLAKYVNNKFYKVIPVILILLSGGLLGIGLISISFSFNFEGLTGYALNLLDTSHEKRYSVIDLALKLPDAAQYPNSFTIRFTQVLYIVIAIIMPCMHVLTLFIMWVIPMSYRAQKTIYVAAEIMYAWACLDVFIISILAAVLEISQFARFMVGDKCDIIDPIVKKFFANEPLIKGHETCFDVVTTLNEGSWYLFSAAVAHTIATLLVNFFARKALNERKGKDQYQSIV</sequence>
<dbReference type="EMBL" id="DS113446">
    <property type="protein sequence ID" value="EAY05531.1"/>
    <property type="molecule type" value="Genomic_DNA"/>
</dbReference>